<evidence type="ECO:0000313" key="1">
    <source>
        <dbReference type="EMBL" id="MBO8472926.1"/>
    </source>
</evidence>
<reference evidence="1" key="2">
    <citation type="journal article" date="2021" name="PeerJ">
        <title>Extensive microbial diversity within the chicken gut microbiome revealed by metagenomics and culture.</title>
        <authorList>
            <person name="Gilroy R."/>
            <person name="Ravi A."/>
            <person name="Getino M."/>
            <person name="Pursley I."/>
            <person name="Horton D.L."/>
            <person name="Alikhan N.F."/>
            <person name="Baker D."/>
            <person name="Gharbi K."/>
            <person name="Hall N."/>
            <person name="Watson M."/>
            <person name="Adriaenssens E.M."/>
            <person name="Foster-Nyarko E."/>
            <person name="Jarju S."/>
            <person name="Secka A."/>
            <person name="Antonio M."/>
            <person name="Oren A."/>
            <person name="Chaudhuri R.R."/>
            <person name="La Ragione R."/>
            <person name="Hildebrand F."/>
            <person name="Pallen M.J."/>
        </authorList>
    </citation>
    <scope>NUCLEOTIDE SEQUENCE</scope>
    <source>
        <strain evidence="1">B1-8020</strain>
    </source>
</reference>
<reference evidence="1" key="1">
    <citation type="submission" date="2020-10" db="EMBL/GenBank/DDBJ databases">
        <authorList>
            <person name="Gilroy R."/>
        </authorList>
    </citation>
    <scope>NUCLEOTIDE SEQUENCE</scope>
    <source>
        <strain evidence="1">B1-8020</strain>
    </source>
</reference>
<dbReference type="AlphaFoldDB" id="A0A9D9IIX0"/>
<dbReference type="SUPFAM" id="SSF69304">
    <property type="entry name" value="Tricorn protease N-terminal domain"/>
    <property type="match status" value="1"/>
</dbReference>
<accession>A0A9D9IIX0</accession>
<protein>
    <submittedName>
        <fullName evidence="1">Uncharacterized protein</fullName>
    </submittedName>
</protein>
<comment type="caution">
    <text evidence="1">The sequence shown here is derived from an EMBL/GenBank/DDBJ whole genome shotgun (WGS) entry which is preliminary data.</text>
</comment>
<dbReference type="Proteomes" id="UP000823604">
    <property type="component" value="Unassembled WGS sequence"/>
</dbReference>
<sequence>MRPYSKHITIYTAIAAIAVSLFFPKDASAQYYSLGDDPGGTRWMELETPNYDVIYPAGMDSLALDYAFNLEKYRLLSLWGISTKGKRMPVILHPYNATANGMVMWAPKRIELLTTPDGYEPSAVPWSRHLAIHESRHIGHINNFSKGVFQPFTWIFGQQAGGFFFGLYQNTYMYEGDAVVTETVLSEGGRGREAKFLSYYMAAFAEKDFRNRDRWIVGSYRHFTPDNYAYGYLLNSYIVYMTGDYGYYGKILETIRKRPYIPWVNNYAYKRVTGKTKRELHKEAVALYAGIWEEAAKKRMPVTESILAVKSPKRYSEYCGGTSGYDGRIYYIKHSLHEPYRIVGIDDEGNEKTVIPFSHSSSDLASDASGKILYWTETVSDKRWSLKESSDIFSYDLEKKRKTRLTKGGRFWNVSVSEDGKMLATTEYSTDGKYFLTIIDASDGKVLGRKPLPQGTRFTTNAWRDDTIYSLGITNGGMGIWKIPAAACLGECKTGGFSIFLPVRSVNLSDIDTFGDYVTYLSDQDGIDNLYGTDMKTGKTWQLISTPYGMGSYVFDEEDGEIFFSQLGTSGYLPHKSGIPEPVAADSIIYRNPVTEKITAAAMSRIPDSLFALTPDSSSFTKKRYRKTWHLFNIHSWAPFYYDTDNIRSLSFDAITETASLGAAVWSQNHLGTAQSMLGYFYRDGRHGGTFRFAYTGLYPVIEAQVDFNSRAFTRSRIDFTDMTAQTVMTTDPHKDQSVQASLSAYIPFTFNYGGWSRGVIPQISAGFSNDRYEIITPSEPYPLKKISESYPYLLTFTTSLRYYQMRQTAGSAVYPEYGFGAEAGYISPVNMRKYTGDRIYAYIYGYLPGIANQGIRLSALHVRDLQQRPLSLGGISVAPRGLSAEARTIYNPSYGTLATLDYAMPVYLGDISIPGILYLKRAVATPFFDISFDHGQTRAQNCFSAGADITFEVNIFNLPYSFSIGTRLAYNGGSALATLPGAGRFYSGLLFSASFE</sequence>
<gene>
    <name evidence="1" type="ORF">IAB81_04790</name>
</gene>
<organism evidence="1 2">
    <name type="scientific">Candidatus Merdivivens pullicola</name>
    <dbReference type="NCBI Taxonomy" id="2840872"/>
    <lineage>
        <taxon>Bacteria</taxon>
        <taxon>Pseudomonadati</taxon>
        <taxon>Bacteroidota</taxon>
        <taxon>Bacteroidia</taxon>
        <taxon>Bacteroidales</taxon>
        <taxon>Muribaculaceae</taxon>
        <taxon>Muribaculaceae incertae sedis</taxon>
        <taxon>Candidatus Merdivivens</taxon>
    </lineage>
</organism>
<dbReference type="EMBL" id="JADIMA010000042">
    <property type="protein sequence ID" value="MBO8472926.1"/>
    <property type="molecule type" value="Genomic_DNA"/>
</dbReference>
<evidence type="ECO:0000313" key="2">
    <source>
        <dbReference type="Proteomes" id="UP000823604"/>
    </source>
</evidence>
<name>A0A9D9IIX0_9BACT</name>
<proteinExistence type="predicted"/>